<reference evidence="1 2" key="1">
    <citation type="journal article" date="2014" name="Nature">
        <title>The genome of Eucalyptus grandis.</title>
        <authorList>
            <person name="Myburg A.A."/>
            <person name="Grattapaglia D."/>
            <person name="Tuskan G.A."/>
            <person name="Hellsten U."/>
            <person name="Hayes R.D."/>
            <person name="Grimwood J."/>
            <person name="Jenkins J."/>
            <person name="Lindquist E."/>
            <person name="Tice H."/>
            <person name="Bauer D."/>
            <person name="Goodstein D.M."/>
            <person name="Dubchak I."/>
            <person name="Poliakov A."/>
            <person name="Mizrachi E."/>
            <person name="Kullan A.R."/>
            <person name="Hussey S.G."/>
            <person name="Pinard D."/>
            <person name="van der Merwe K."/>
            <person name="Singh P."/>
            <person name="van Jaarsveld I."/>
            <person name="Silva-Junior O.B."/>
            <person name="Togawa R.C."/>
            <person name="Pappas M.R."/>
            <person name="Faria D.A."/>
            <person name="Sansaloni C.P."/>
            <person name="Petroli C.D."/>
            <person name="Yang X."/>
            <person name="Ranjan P."/>
            <person name="Tschaplinski T.J."/>
            <person name="Ye C.Y."/>
            <person name="Li T."/>
            <person name="Sterck L."/>
            <person name="Vanneste K."/>
            <person name="Murat F."/>
            <person name="Soler M."/>
            <person name="Clemente H.S."/>
            <person name="Saidi N."/>
            <person name="Cassan-Wang H."/>
            <person name="Dunand C."/>
            <person name="Hefer C.A."/>
            <person name="Bornberg-Bauer E."/>
            <person name="Kersting A.R."/>
            <person name="Vining K."/>
            <person name="Amarasinghe V."/>
            <person name="Ranik M."/>
            <person name="Naithani S."/>
            <person name="Elser J."/>
            <person name="Boyd A.E."/>
            <person name="Liston A."/>
            <person name="Spatafora J.W."/>
            <person name="Dharmwardhana P."/>
            <person name="Raja R."/>
            <person name="Sullivan C."/>
            <person name="Romanel E."/>
            <person name="Alves-Ferreira M."/>
            <person name="Kulheim C."/>
            <person name="Foley W."/>
            <person name="Carocha V."/>
            <person name="Paiva J."/>
            <person name="Kudrna D."/>
            <person name="Brommonschenkel S.H."/>
            <person name="Pasquali G."/>
            <person name="Byrne M."/>
            <person name="Rigault P."/>
            <person name="Tibbits J."/>
            <person name="Spokevicius A."/>
            <person name="Jones R.C."/>
            <person name="Steane D.A."/>
            <person name="Vaillancourt R.E."/>
            <person name="Potts B.M."/>
            <person name="Joubert F."/>
            <person name="Barry K."/>
            <person name="Pappas G.J."/>
            <person name="Strauss S.H."/>
            <person name="Jaiswal P."/>
            <person name="Grima-Pettenati J."/>
            <person name="Salse J."/>
            <person name="Van de Peer Y."/>
            <person name="Rokhsar D.S."/>
            <person name="Schmutz J."/>
        </authorList>
    </citation>
    <scope>NUCLEOTIDE SEQUENCE [LARGE SCALE GENOMIC DNA]</scope>
    <source>
        <strain evidence="2">cv. BRASUZ1</strain>
        <tissue evidence="1">Leaf extractions</tissue>
    </source>
</reference>
<dbReference type="Proteomes" id="UP000030711">
    <property type="component" value="Chromosome 2"/>
</dbReference>
<protein>
    <submittedName>
        <fullName evidence="1">Uncharacterized protein</fullName>
    </submittedName>
</protein>
<sequence>MPASGGFQPFQDCTPFDCGKQQISYPFRHIRRPSYCGYPGYELDCDGNYTTLSMESLKYRVIHIDWSEHVLEVARTDLWDDVCPRILVNTSLNFSLFNYTSRYFNSSLFYNCNLLWPPRHYHWFHCPLYGLGYFALYANRAKPLHKRCNFSVLVPNSHSEAPGLAAPPEGSHHSASNAAISEFLRKGFEITWIIDTSQCEKCNKSGGRCGYDRKRLRFNCFCPDGVHSTTCGKQGLDFFSENLEESFHFSIITWGEIRRKLLCMFPDRIFPITSSARPNFNMDLTTPRSSLSLLFFITLQIHFLVRASGYFRPFQECAPFLCGYIRISYPFRLIRQPEYCGYPGYELDCDGFSPILSMASQKYQVIHMNGSAQILVVASLSGNLPQNANTGERPFNTTSTGNRPFNSLQMDLTMSCSSLSLLFFLISLQIHFLAPAASAFPLFQKCAPSNCGGQEISYPFRDNMRPSHCGHPDYELNCDGDELTLSMESLEYRVIHMNTSTKILVVARLDLPEDICLETYNETTLDLDLFDYTSNDLNSTLFFDCDSWPNHIPPTSPPYRFSCPNSQDGYFVPGVDLPKPPRDPCSSIVHVPISKSELLGFPPPSMDGNNKSTISEILNRSFEITWILNTLQCESCNKSGGRCGYGWPGREFNCFCPDRVYSTTCGRPGNRRIGLKVGIGLGIPAGGVLLMIVGFYIYRSHQRKKYGQSSFALRSISSNYSSRTDFEMGLHGLPIFDYDELKKATNDFDPAAELGDGGFGTVFKGKLRDGRVVAVKRLYESNYKRVEQFMNEVKILTCLRHPNLVSLYGCTSRQSRRLLLVYEYVPNGTVADHIHGDLAKPGLPPWSTRFNIAVETANALVYLHASDVIHRDVKTNNILLDENFSVKVADFGLSRLFPFNVTHVSTAPQGTPGYVDPEYHQCYQLTEKSDVYSFGVVLMELISSLPAVDIMRHRHEINLSALAINKIQSHALHELVDQNLGFDTDYRTREMITAVAELGFQCLEEGHDMRPSMEEVLKTLKEIQNRGDNMEKSDQPDNISDDAVLLKNNPLTSSPVSVTAKWVSNDSTPNASG</sequence>
<evidence type="ECO:0000313" key="2">
    <source>
        <dbReference type="Proteomes" id="UP000030711"/>
    </source>
</evidence>
<proteinExistence type="predicted"/>
<comment type="caution">
    <text evidence="1">The sequence shown here is derived from an EMBL/GenBank/DDBJ whole genome shotgun (WGS) entry which is preliminary data.</text>
</comment>
<evidence type="ECO:0000313" key="1">
    <source>
        <dbReference type="EMBL" id="KAK3440490.1"/>
    </source>
</evidence>
<keyword evidence="2" id="KW-1185">Reference proteome</keyword>
<organism evidence="1 2">
    <name type="scientific">Eucalyptus grandis</name>
    <name type="common">Flooded gum</name>
    <dbReference type="NCBI Taxonomy" id="71139"/>
    <lineage>
        <taxon>Eukaryota</taxon>
        <taxon>Viridiplantae</taxon>
        <taxon>Streptophyta</taxon>
        <taxon>Embryophyta</taxon>
        <taxon>Tracheophyta</taxon>
        <taxon>Spermatophyta</taxon>
        <taxon>Magnoliopsida</taxon>
        <taxon>eudicotyledons</taxon>
        <taxon>Gunneridae</taxon>
        <taxon>Pentapetalae</taxon>
        <taxon>rosids</taxon>
        <taxon>malvids</taxon>
        <taxon>Myrtales</taxon>
        <taxon>Myrtaceae</taxon>
        <taxon>Myrtoideae</taxon>
        <taxon>Eucalypteae</taxon>
        <taxon>Eucalyptus</taxon>
    </lineage>
</organism>
<name>A0ACC3LN85_EUCGR</name>
<dbReference type="EMBL" id="CM064436">
    <property type="protein sequence ID" value="KAK3440490.1"/>
    <property type="molecule type" value="Genomic_DNA"/>
</dbReference>
<gene>
    <name evidence="1" type="ORF">EUGRSUZ_B00748</name>
</gene>
<accession>A0ACC3LN85</accession>